<organism evidence="1">
    <name type="scientific">Octopus bimaculoides</name>
    <name type="common">California two-spotted octopus</name>
    <dbReference type="NCBI Taxonomy" id="37653"/>
    <lineage>
        <taxon>Eukaryota</taxon>
        <taxon>Metazoa</taxon>
        <taxon>Spiralia</taxon>
        <taxon>Lophotrochozoa</taxon>
        <taxon>Mollusca</taxon>
        <taxon>Cephalopoda</taxon>
        <taxon>Coleoidea</taxon>
        <taxon>Octopodiformes</taxon>
        <taxon>Octopoda</taxon>
        <taxon>Incirrata</taxon>
        <taxon>Octopodidae</taxon>
        <taxon>Octopus</taxon>
    </lineage>
</organism>
<protein>
    <submittedName>
        <fullName evidence="1">Uncharacterized protein</fullName>
    </submittedName>
</protein>
<proteinExistence type="predicted"/>
<dbReference type="EMBL" id="KQ418739">
    <property type="protein sequence ID" value="KOF86091.1"/>
    <property type="molecule type" value="Genomic_DNA"/>
</dbReference>
<name>A0A0L8H9X3_OCTBM</name>
<dbReference type="AlphaFoldDB" id="A0A0L8H9X3"/>
<accession>A0A0L8H9X3</accession>
<reference evidence="1" key="1">
    <citation type="submission" date="2015-07" db="EMBL/GenBank/DDBJ databases">
        <title>MeaNS - Measles Nucleotide Surveillance Program.</title>
        <authorList>
            <person name="Tran T."/>
            <person name="Druce J."/>
        </authorList>
    </citation>
    <scope>NUCLEOTIDE SEQUENCE</scope>
    <source>
        <strain evidence="1">UCB-OBI-ISO-001</strain>
        <tissue evidence="1">Gonad</tissue>
    </source>
</reference>
<sequence>MQDLWRLQKCNSVKTLMISTSNMPRSTIKILHVPKAICAWNETRPLSSIMSILLNTVIN</sequence>
<evidence type="ECO:0000313" key="1">
    <source>
        <dbReference type="EMBL" id="KOF86091.1"/>
    </source>
</evidence>
<gene>
    <name evidence="1" type="ORF">OCBIM_22019272mg</name>
</gene>